<dbReference type="PROSITE" id="PS00374">
    <property type="entry name" value="MGMT"/>
    <property type="match status" value="1"/>
</dbReference>
<dbReference type="Pfam" id="PF02870">
    <property type="entry name" value="Methyltransf_1N"/>
    <property type="match status" value="1"/>
</dbReference>
<dbReference type="GO" id="GO:0005737">
    <property type="term" value="C:cytoplasm"/>
    <property type="evidence" value="ECO:0007669"/>
    <property type="project" value="UniProtKB-SubCell"/>
</dbReference>
<dbReference type="EMBL" id="CP116942">
    <property type="protein sequence ID" value="WCO67213.1"/>
    <property type="molecule type" value="Genomic_DNA"/>
</dbReference>
<dbReference type="CDD" id="cd06445">
    <property type="entry name" value="ATase"/>
    <property type="match status" value="1"/>
</dbReference>
<dbReference type="Pfam" id="PF01035">
    <property type="entry name" value="DNA_binding_1"/>
    <property type="match status" value="1"/>
</dbReference>
<dbReference type="RefSeq" id="WP_272736735.1">
    <property type="nucleotide sequence ID" value="NZ_CP116942.1"/>
</dbReference>
<dbReference type="PANTHER" id="PTHR10815:SF5">
    <property type="entry name" value="METHYLATED-DNA--PROTEIN-CYSTEINE METHYLTRANSFERASE"/>
    <property type="match status" value="1"/>
</dbReference>
<evidence type="ECO:0000256" key="1">
    <source>
        <dbReference type="ARBA" id="ARBA00001286"/>
    </source>
</evidence>
<dbReference type="AlphaFoldDB" id="A0AAE9Y9P7"/>
<evidence type="ECO:0000256" key="9">
    <source>
        <dbReference type="HAMAP-Rule" id="MF_00772"/>
    </source>
</evidence>
<feature type="domain" description="Methylated-DNA-[protein]-cysteine S-methyltransferase DNA binding" evidence="10">
    <location>
        <begin position="83"/>
        <end position="163"/>
    </location>
</feature>
<comment type="catalytic activity">
    <reaction evidence="1 9">
        <text>a 4-O-methyl-thymidine in DNA + L-cysteinyl-[protein] = a thymidine in DNA + S-methyl-L-cysteinyl-[protein]</text>
        <dbReference type="Rhea" id="RHEA:53428"/>
        <dbReference type="Rhea" id="RHEA-COMP:10131"/>
        <dbReference type="Rhea" id="RHEA-COMP:10132"/>
        <dbReference type="Rhea" id="RHEA-COMP:13555"/>
        <dbReference type="Rhea" id="RHEA-COMP:13556"/>
        <dbReference type="ChEBI" id="CHEBI:29950"/>
        <dbReference type="ChEBI" id="CHEBI:82612"/>
        <dbReference type="ChEBI" id="CHEBI:137386"/>
        <dbReference type="ChEBI" id="CHEBI:137387"/>
        <dbReference type="EC" id="2.1.1.63"/>
    </reaction>
</comment>
<evidence type="ECO:0000313" key="12">
    <source>
        <dbReference type="EMBL" id="WCO67213.1"/>
    </source>
</evidence>
<dbReference type="EC" id="2.1.1.63" evidence="9"/>
<accession>A0AAE9Y9P7</accession>
<dbReference type="InterPro" id="IPR036631">
    <property type="entry name" value="MGMT_N_sf"/>
</dbReference>
<dbReference type="GO" id="GO:0003908">
    <property type="term" value="F:methylated-DNA-[protein]-cysteine S-methyltransferase activity"/>
    <property type="evidence" value="ECO:0007669"/>
    <property type="project" value="UniProtKB-UniRule"/>
</dbReference>
<dbReference type="SUPFAM" id="SSF46767">
    <property type="entry name" value="Methylated DNA-protein cysteine methyltransferase, C-terminal domain"/>
    <property type="match status" value="1"/>
</dbReference>
<dbReference type="InterPro" id="IPR036217">
    <property type="entry name" value="MethylDNA_cys_MeTrfase_DNAb"/>
</dbReference>
<keyword evidence="13" id="KW-1185">Reference proteome</keyword>
<dbReference type="GO" id="GO:0006307">
    <property type="term" value="P:DNA alkylation repair"/>
    <property type="evidence" value="ECO:0007669"/>
    <property type="project" value="UniProtKB-UniRule"/>
</dbReference>
<comment type="catalytic activity">
    <reaction evidence="8 9">
        <text>a 6-O-methyl-2'-deoxyguanosine in DNA + L-cysteinyl-[protein] = S-methyl-L-cysteinyl-[protein] + a 2'-deoxyguanosine in DNA</text>
        <dbReference type="Rhea" id="RHEA:24000"/>
        <dbReference type="Rhea" id="RHEA-COMP:10131"/>
        <dbReference type="Rhea" id="RHEA-COMP:10132"/>
        <dbReference type="Rhea" id="RHEA-COMP:11367"/>
        <dbReference type="Rhea" id="RHEA-COMP:11368"/>
        <dbReference type="ChEBI" id="CHEBI:29950"/>
        <dbReference type="ChEBI" id="CHEBI:82612"/>
        <dbReference type="ChEBI" id="CHEBI:85445"/>
        <dbReference type="ChEBI" id="CHEBI:85448"/>
        <dbReference type="EC" id="2.1.1.63"/>
    </reaction>
</comment>
<keyword evidence="5 9" id="KW-0808">Transferase</keyword>
<comment type="subcellular location">
    <subcellularLocation>
        <location evidence="9">Cytoplasm</location>
    </subcellularLocation>
</comment>
<keyword evidence="7 9" id="KW-0234">DNA repair</keyword>
<dbReference type="FunFam" id="1.10.10.10:FF:000214">
    <property type="entry name" value="Methylated-DNA--protein-cysteine methyltransferase"/>
    <property type="match status" value="1"/>
</dbReference>
<sequence length="173" mass="18105">MTPTDLHRRTLASPIGTLTLVASDAGLRAVLWPDERTGRVPLPEAIPEDPDHPVLVAAADQLEEWFAGDRTDFDLPLDPAGTAFQQAVWQALAAIPHGRTRTYGDVAEAAVGDRGRARAVGAAIGRNPLSIVVPCHRVVGADGSLTGFAGGLEVKRRLLDHESGAAALPLGGT</sequence>
<evidence type="ECO:0000256" key="3">
    <source>
        <dbReference type="ARBA" id="ARBA00022490"/>
    </source>
</evidence>
<organism evidence="12 13">
    <name type="scientific">Iamia majanohamensis</name>
    <dbReference type="NCBI Taxonomy" id="467976"/>
    <lineage>
        <taxon>Bacteria</taxon>
        <taxon>Bacillati</taxon>
        <taxon>Actinomycetota</taxon>
        <taxon>Acidimicrobiia</taxon>
        <taxon>Acidimicrobiales</taxon>
        <taxon>Iamiaceae</taxon>
        <taxon>Iamia</taxon>
    </lineage>
</organism>
<dbReference type="InterPro" id="IPR036388">
    <property type="entry name" value="WH-like_DNA-bd_sf"/>
</dbReference>
<dbReference type="HAMAP" id="MF_00772">
    <property type="entry name" value="OGT"/>
    <property type="match status" value="1"/>
</dbReference>
<evidence type="ECO:0000256" key="8">
    <source>
        <dbReference type="ARBA" id="ARBA00049348"/>
    </source>
</evidence>
<keyword evidence="4 9" id="KW-0489">Methyltransferase</keyword>
<dbReference type="NCBIfam" id="TIGR00589">
    <property type="entry name" value="ogt"/>
    <property type="match status" value="1"/>
</dbReference>
<feature type="domain" description="Methylguanine DNA methyltransferase ribonuclease-like" evidence="11">
    <location>
        <begin position="7"/>
        <end position="79"/>
    </location>
</feature>
<dbReference type="InterPro" id="IPR023546">
    <property type="entry name" value="MGMT"/>
</dbReference>
<dbReference type="InterPro" id="IPR008332">
    <property type="entry name" value="MethylG_MeTrfase_N"/>
</dbReference>
<feature type="active site" description="Nucleophile; methyl group acceptor" evidence="9">
    <location>
        <position position="135"/>
    </location>
</feature>
<keyword evidence="3 9" id="KW-0963">Cytoplasm</keyword>
<gene>
    <name evidence="12" type="ORF">PO878_00565</name>
</gene>
<dbReference type="PANTHER" id="PTHR10815">
    <property type="entry name" value="METHYLATED-DNA--PROTEIN-CYSTEINE METHYLTRANSFERASE"/>
    <property type="match status" value="1"/>
</dbReference>
<dbReference type="SUPFAM" id="SSF53155">
    <property type="entry name" value="Methylated DNA-protein cysteine methyltransferase domain"/>
    <property type="match status" value="1"/>
</dbReference>
<comment type="similarity">
    <text evidence="2 9">Belongs to the MGMT family.</text>
</comment>
<comment type="miscellaneous">
    <text evidence="9">This enzyme catalyzes only one turnover and therefore is not strictly catalytic. According to one definition, an enzyme is a biocatalyst that acts repeatedly and over many reaction cycles.</text>
</comment>
<evidence type="ECO:0000313" key="13">
    <source>
        <dbReference type="Proteomes" id="UP001216390"/>
    </source>
</evidence>
<proteinExistence type="inferred from homology"/>
<dbReference type="InterPro" id="IPR014048">
    <property type="entry name" value="MethylDNA_cys_MeTrfase_DNA-bd"/>
</dbReference>
<dbReference type="GO" id="GO:0032259">
    <property type="term" value="P:methylation"/>
    <property type="evidence" value="ECO:0007669"/>
    <property type="project" value="UniProtKB-KW"/>
</dbReference>
<evidence type="ECO:0000256" key="5">
    <source>
        <dbReference type="ARBA" id="ARBA00022679"/>
    </source>
</evidence>
<dbReference type="Gene3D" id="1.10.10.10">
    <property type="entry name" value="Winged helix-like DNA-binding domain superfamily/Winged helix DNA-binding domain"/>
    <property type="match status" value="1"/>
</dbReference>
<evidence type="ECO:0000259" key="10">
    <source>
        <dbReference type="Pfam" id="PF01035"/>
    </source>
</evidence>
<evidence type="ECO:0000256" key="6">
    <source>
        <dbReference type="ARBA" id="ARBA00022763"/>
    </source>
</evidence>
<protein>
    <recommendedName>
        <fullName evidence="9">Methylated-DNA--protein-cysteine methyltransferase</fullName>
        <ecNumber evidence="9">2.1.1.63</ecNumber>
    </recommendedName>
    <alternativeName>
        <fullName evidence="9">6-O-methylguanine-DNA methyltransferase</fullName>
        <shortName evidence="9">MGMT</shortName>
    </alternativeName>
    <alternativeName>
        <fullName evidence="9">O-6-methylguanine-DNA-alkyltransferase</fullName>
    </alternativeName>
</protein>
<evidence type="ECO:0000256" key="2">
    <source>
        <dbReference type="ARBA" id="ARBA00008711"/>
    </source>
</evidence>
<dbReference type="Proteomes" id="UP001216390">
    <property type="component" value="Chromosome"/>
</dbReference>
<comment type="function">
    <text evidence="9">Involved in the cellular defense against the biological effects of O6-methylguanine (O6-MeG) and O4-methylthymine (O4-MeT) in DNA. Repairs the methylated nucleobase in DNA by stoichiometrically transferring the methyl group to a cysteine residue in the enzyme. This is a suicide reaction: the enzyme is irreversibly inactivated.</text>
</comment>
<evidence type="ECO:0000259" key="11">
    <source>
        <dbReference type="Pfam" id="PF02870"/>
    </source>
</evidence>
<dbReference type="KEGG" id="ima:PO878_00565"/>
<name>A0AAE9Y9P7_9ACTN</name>
<dbReference type="InterPro" id="IPR001497">
    <property type="entry name" value="MethylDNA_cys_MeTrfase_AS"/>
</dbReference>
<evidence type="ECO:0000256" key="4">
    <source>
        <dbReference type="ARBA" id="ARBA00022603"/>
    </source>
</evidence>
<dbReference type="Gene3D" id="3.30.160.70">
    <property type="entry name" value="Methylated DNA-protein cysteine methyltransferase domain"/>
    <property type="match status" value="1"/>
</dbReference>
<evidence type="ECO:0000256" key="7">
    <source>
        <dbReference type="ARBA" id="ARBA00023204"/>
    </source>
</evidence>
<reference evidence="12" key="1">
    <citation type="submission" date="2023-01" db="EMBL/GenBank/DDBJ databases">
        <title>The diversity of Class Acidimicrobiia in South China Sea sediment environments and the proposal of Iamia marina sp. nov., a novel species of the genus Iamia.</title>
        <authorList>
            <person name="He Y."/>
            <person name="Tian X."/>
        </authorList>
    </citation>
    <scope>NUCLEOTIDE SEQUENCE</scope>
    <source>
        <strain evidence="12">DSM 19957</strain>
    </source>
</reference>
<keyword evidence="6 9" id="KW-0227">DNA damage</keyword>